<protein>
    <submittedName>
        <fullName evidence="1">Uncharacterized protein</fullName>
    </submittedName>
</protein>
<dbReference type="EMBL" id="JAFLNC010000001">
    <property type="protein sequence ID" value="MBO0332373.1"/>
    <property type="molecule type" value="Genomic_DNA"/>
</dbReference>
<proteinExistence type="predicted"/>
<keyword evidence="2" id="KW-1185">Reference proteome</keyword>
<dbReference type="Proteomes" id="UP000664761">
    <property type="component" value="Unassembled WGS sequence"/>
</dbReference>
<organism evidence="1 2">
    <name type="scientific">Sneathiella sedimenti</name>
    <dbReference type="NCBI Taxonomy" id="2816034"/>
    <lineage>
        <taxon>Bacteria</taxon>
        <taxon>Pseudomonadati</taxon>
        <taxon>Pseudomonadota</taxon>
        <taxon>Alphaproteobacteria</taxon>
        <taxon>Sneathiellales</taxon>
        <taxon>Sneathiellaceae</taxon>
        <taxon>Sneathiella</taxon>
    </lineage>
</organism>
<comment type="caution">
    <text evidence="1">The sequence shown here is derived from an EMBL/GenBank/DDBJ whole genome shotgun (WGS) entry which is preliminary data.</text>
</comment>
<reference evidence="1 2" key="1">
    <citation type="submission" date="2021-03" db="EMBL/GenBank/DDBJ databases">
        <title>Sneathiella sp. CAU 1612 isolated from Kang Won-do.</title>
        <authorList>
            <person name="Kim W."/>
        </authorList>
    </citation>
    <scope>NUCLEOTIDE SEQUENCE [LARGE SCALE GENOMIC DNA]</scope>
    <source>
        <strain evidence="1 2">CAU 1612</strain>
    </source>
</reference>
<sequence>MMFRDMNKALSVKSCYSNFLLTSAVFMLTLLLSAALFIQDSPREDRELATSKETARLD</sequence>
<name>A0ABS3F1I1_9PROT</name>
<gene>
    <name evidence="1" type="ORF">J0X12_02025</name>
</gene>
<accession>A0ABS3F1I1</accession>
<evidence type="ECO:0000313" key="2">
    <source>
        <dbReference type="Proteomes" id="UP000664761"/>
    </source>
</evidence>
<evidence type="ECO:0000313" key="1">
    <source>
        <dbReference type="EMBL" id="MBO0332373.1"/>
    </source>
</evidence>
<dbReference type="RefSeq" id="WP_207041552.1">
    <property type="nucleotide sequence ID" value="NZ_JAFLNC010000001.1"/>
</dbReference>